<evidence type="ECO:0000256" key="5">
    <source>
        <dbReference type="SAM" id="Phobius"/>
    </source>
</evidence>
<feature type="transmembrane region" description="Helical" evidence="5">
    <location>
        <begin position="76"/>
        <end position="93"/>
    </location>
</feature>
<feature type="transmembrane region" description="Helical" evidence="5">
    <location>
        <begin position="313"/>
        <end position="329"/>
    </location>
</feature>
<dbReference type="InterPro" id="IPR004837">
    <property type="entry name" value="NaCa_Exmemb"/>
</dbReference>
<dbReference type="EMBL" id="CDNY01000003">
    <property type="protein sequence ID" value="CEO33037.1"/>
    <property type="molecule type" value="Genomic_DNA"/>
</dbReference>
<keyword evidence="2 5" id="KW-0812">Transmembrane</keyword>
<keyword evidence="4 5" id="KW-0472">Membrane</keyword>
<feature type="transmembrane region" description="Helical" evidence="5">
    <location>
        <begin position="105"/>
        <end position="123"/>
    </location>
</feature>
<dbReference type="PANTHER" id="PTHR10846">
    <property type="entry name" value="SODIUM/POTASSIUM/CALCIUM EXCHANGER"/>
    <property type="match status" value="1"/>
</dbReference>
<comment type="caution">
    <text evidence="7">The sequence shown here is derived from an EMBL/GenBank/DDBJ whole genome shotgun (WGS) entry which is preliminary data.</text>
</comment>
<feature type="transmembrane region" description="Helical" evidence="5">
    <location>
        <begin position="188"/>
        <end position="207"/>
    </location>
</feature>
<name>A0A9P1KZ52_PARSO</name>
<evidence type="ECO:0000256" key="4">
    <source>
        <dbReference type="ARBA" id="ARBA00023136"/>
    </source>
</evidence>
<dbReference type="GO" id="GO:0005262">
    <property type="term" value="F:calcium channel activity"/>
    <property type="evidence" value="ECO:0007669"/>
    <property type="project" value="TreeGrafter"/>
</dbReference>
<feature type="domain" description="Sodium/calcium exchanger membrane region" evidence="6">
    <location>
        <begin position="188"/>
        <end position="328"/>
    </location>
</feature>
<evidence type="ECO:0000313" key="8">
    <source>
        <dbReference type="Proteomes" id="UP000049685"/>
    </source>
</evidence>
<dbReference type="PANTHER" id="PTHR10846:SF8">
    <property type="entry name" value="INNER MEMBRANE PROTEIN YRBG"/>
    <property type="match status" value="1"/>
</dbReference>
<dbReference type="Proteomes" id="UP000049685">
    <property type="component" value="Unassembled WGS sequence"/>
</dbReference>
<dbReference type="RefSeq" id="WP_057558131.1">
    <property type="nucleotide sequence ID" value="NZ_CDNY01000003.1"/>
</dbReference>
<evidence type="ECO:0000259" key="6">
    <source>
        <dbReference type="Pfam" id="PF01699"/>
    </source>
</evidence>
<dbReference type="NCBIfam" id="TIGR00367">
    <property type="entry name" value="calcium/sodium antiporter"/>
    <property type="match status" value="1"/>
</dbReference>
<dbReference type="AlphaFoldDB" id="A0A9P1KZ52"/>
<proteinExistence type="predicted"/>
<feature type="transmembrane region" description="Helical" evidence="5">
    <location>
        <begin position="135"/>
        <end position="154"/>
    </location>
</feature>
<dbReference type="InterPro" id="IPR044880">
    <property type="entry name" value="NCX_ion-bd_dom_sf"/>
</dbReference>
<evidence type="ECO:0000313" key="7">
    <source>
        <dbReference type="EMBL" id="CEO33037.1"/>
    </source>
</evidence>
<organism evidence="7 8">
    <name type="scientific">Paraclostridium sordellii</name>
    <name type="common">Clostridium sordellii</name>
    <dbReference type="NCBI Taxonomy" id="1505"/>
    <lineage>
        <taxon>Bacteria</taxon>
        <taxon>Bacillati</taxon>
        <taxon>Bacillota</taxon>
        <taxon>Clostridia</taxon>
        <taxon>Peptostreptococcales</taxon>
        <taxon>Peptostreptococcaceae</taxon>
        <taxon>Paraclostridium</taxon>
    </lineage>
</organism>
<evidence type="ECO:0000256" key="3">
    <source>
        <dbReference type="ARBA" id="ARBA00022989"/>
    </source>
</evidence>
<evidence type="ECO:0000256" key="2">
    <source>
        <dbReference type="ARBA" id="ARBA00022692"/>
    </source>
</evidence>
<reference evidence="8" key="1">
    <citation type="submission" date="2015-01" db="EMBL/GenBank/DDBJ databases">
        <authorList>
            <person name="Aslett A.Martin."/>
            <person name="De Silva Nishadi"/>
        </authorList>
    </citation>
    <scope>NUCLEOTIDE SEQUENCE [LARGE SCALE GENOMIC DNA]</scope>
    <source>
        <strain evidence="8">UMC4404</strain>
    </source>
</reference>
<dbReference type="Pfam" id="PF01699">
    <property type="entry name" value="Na_Ca_ex"/>
    <property type="match status" value="2"/>
</dbReference>
<dbReference type="GO" id="GO:0008273">
    <property type="term" value="F:calcium, potassium:sodium antiporter activity"/>
    <property type="evidence" value="ECO:0007669"/>
    <property type="project" value="TreeGrafter"/>
</dbReference>
<comment type="subcellular location">
    <subcellularLocation>
        <location evidence="1">Membrane</location>
        <topology evidence="1">Multi-pass membrane protein</topology>
    </subcellularLocation>
</comment>
<feature type="transmembrane region" description="Helical" evidence="5">
    <location>
        <begin position="284"/>
        <end position="301"/>
    </location>
</feature>
<dbReference type="InterPro" id="IPR004481">
    <property type="entry name" value="K/Na/Ca-exchanger"/>
</dbReference>
<keyword evidence="3 5" id="KW-1133">Transmembrane helix</keyword>
<sequence length="331" mass="35521">MVYLFLLLGFLFLVKGADYFVDGSSSIAKYFKVPPLIIGLTIVAFGTSAPEAAVSITASIQGQNGIALGNVIGSNIFNLLCVVGMSAFISTLPVKKSILLKEFPFLLLSSIVLFILCNDFVFQKSSISILSSGDGLILLLFFIIFIYYLLGVALKSRKETKIDYDDLILSKDNSSGNTCTCEISLSKALIMSIVGIIGIVLGGKLVVDCASDIAMTFGVSEKMIGLTIVSIGTSLPEFVTSVIAASKGESDIALGNVIGSNVFNILFILGLSSLISPIPVDPSLFFDIAIMILITIVTYLFSIRKKDVNKFESIILIAAYAIYMMLVIFKV</sequence>
<dbReference type="GO" id="GO:0006874">
    <property type="term" value="P:intracellular calcium ion homeostasis"/>
    <property type="evidence" value="ECO:0007669"/>
    <property type="project" value="TreeGrafter"/>
</dbReference>
<feature type="transmembrane region" description="Helical" evidence="5">
    <location>
        <begin position="257"/>
        <end position="278"/>
    </location>
</feature>
<gene>
    <name evidence="7" type="primary">yrbG_2</name>
    <name evidence="7" type="ORF">UMC4404_10171</name>
</gene>
<feature type="domain" description="Sodium/calcium exchanger membrane region" evidence="6">
    <location>
        <begin position="3"/>
        <end position="150"/>
    </location>
</feature>
<evidence type="ECO:0000256" key="1">
    <source>
        <dbReference type="ARBA" id="ARBA00004141"/>
    </source>
</evidence>
<dbReference type="GO" id="GO:0005886">
    <property type="term" value="C:plasma membrane"/>
    <property type="evidence" value="ECO:0007669"/>
    <property type="project" value="TreeGrafter"/>
</dbReference>
<protein>
    <submittedName>
        <fullName evidence="7">CaCA family Na /Ca antiporter</fullName>
    </submittedName>
</protein>
<dbReference type="Gene3D" id="1.20.1420.30">
    <property type="entry name" value="NCX, central ion-binding region"/>
    <property type="match status" value="2"/>
</dbReference>
<accession>A0A9P1KZ52</accession>